<keyword evidence="3" id="KW-1185">Reference proteome</keyword>
<evidence type="ECO:0000256" key="1">
    <source>
        <dbReference type="SAM" id="MobiDB-lite"/>
    </source>
</evidence>
<accession>A0AAV4CYD7</accession>
<comment type="caution">
    <text evidence="2">The sequence shown here is derived from an EMBL/GenBank/DDBJ whole genome shotgun (WGS) entry which is preliminary data.</text>
</comment>
<dbReference type="EMBL" id="BLXT01007159">
    <property type="protein sequence ID" value="GFO36913.1"/>
    <property type="molecule type" value="Genomic_DNA"/>
</dbReference>
<protein>
    <submittedName>
        <fullName evidence="2">Transcription factor lbx1</fullName>
    </submittedName>
</protein>
<feature type="region of interest" description="Disordered" evidence="1">
    <location>
        <begin position="318"/>
        <end position="347"/>
    </location>
</feature>
<feature type="compositionally biased region" description="Low complexity" evidence="1">
    <location>
        <begin position="322"/>
        <end position="340"/>
    </location>
</feature>
<feature type="compositionally biased region" description="Acidic residues" evidence="1">
    <location>
        <begin position="285"/>
        <end position="298"/>
    </location>
</feature>
<gene>
    <name evidence="2" type="ORF">PoB_006341800</name>
</gene>
<proteinExistence type="predicted"/>
<dbReference type="Proteomes" id="UP000735302">
    <property type="component" value="Unassembled WGS sequence"/>
</dbReference>
<evidence type="ECO:0000313" key="3">
    <source>
        <dbReference type="Proteomes" id="UP000735302"/>
    </source>
</evidence>
<dbReference type="AlphaFoldDB" id="A0AAV4CYD7"/>
<name>A0AAV4CYD7_9GAST</name>
<feature type="region of interest" description="Disordered" evidence="1">
    <location>
        <begin position="100"/>
        <end position="151"/>
    </location>
</feature>
<reference evidence="2 3" key="1">
    <citation type="journal article" date="2021" name="Elife">
        <title>Chloroplast acquisition without the gene transfer in kleptoplastic sea slugs, Plakobranchus ocellatus.</title>
        <authorList>
            <person name="Maeda T."/>
            <person name="Takahashi S."/>
            <person name="Yoshida T."/>
            <person name="Shimamura S."/>
            <person name="Takaki Y."/>
            <person name="Nagai Y."/>
            <person name="Toyoda A."/>
            <person name="Suzuki Y."/>
            <person name="Arimoto A."/>
            <person name="Ishii H."/>
            <person name="Satoh N."/>
            <person name="Nishiyama T."/>
            <person name="Hasebe M."/>
            <person name="Maruyama T."/>
            <person name="Minagawa J."/>
            <person name="Obokata J."/>
            <person name="Shigenobu S."/>
        </authorList>
    </citation>
    <scope>NUCLEOTIDE SEQUENCE [LARGE SCALE GENOMIC DNA]</scope>
</reference>
<sequence>MSRLDEEVGDSPRDSYESIKRLAMVQIQPPRNPSKPFTSFGIKDILGSIHSVDHPDEPLKKRELGEIDNLASKDKNQCKQDRQQDQCQILSRCLGNQMRSLKRSSCLSPSPSPSDDFEKDTFDSHHNIKTNAAKRQARKSTTKDMNSNRDSSSALECNFLQNSKFHEAFKPELFRGGDGEHQIPMPDLSISPAQLGLCSPPLDGRRFHQGNNRSRSVLSEELPSPAWNHDDSLKPVNLSTTKIVRPWDNDTCSLSPPPKRQQQQHPRKLFTPPSSGVILTASEASSDEEEEISVDDDEPPTRGSLIAKLTHTQGHVITAGGNSVKNSTNTNKNSNSSSSSNKKKLQSVSPLDALMAMTSKTFEGLETCGSSGKFI</sequence>
<organism evidence="2 3">
    <name type="scientific">Plakobranchus ocellatus</name>
    <dbReference type="NCBI Taxonomy" id="259542"/>
    <lineage>
        <taxon>Eukaryota</taxon>
        <taxon>Metazoa</taxon>
        <taxon>Spiralia</taxon>
        <taxon>Lophotrochozoa</taxon>
        <taxon>Mollusca</taxon>
        <taxon>Gastropoda</taxon>
        <taxon>Heterobranchia</taxon>
        <taxon>Euthyneura</taxon>
        <taxon>Panpulmonata</taxon>
        <taxon>Sacoglossa</taxon>
        <taxon>Placobranchoidea</taxon>
        <taxon>Plakobranchidae</taxon>
        <taxon>Plakobranchus</taxon>
    </lineage>
</organism>
<evidence type="ECO:0000313" key="2">
    <source>
        <dbReference type="EMBL" id="GFO36913.1"/>
    </source>
</evidence>
<feature type="region of interest" description="Disordered" evidence="1">
    <location>
        <begin position="246"/>
        <end position="303"/>
    </location>
</feature>